<dbReference type="HOGENOM" id="CLU_798609_0_0_6"/>
<gene>
    <name evidence="2" type="ordered locus">c3264</name>
</gene>
<proteinExistence type="predicted"/>
<feature type="transmembrane region" description="Helical" evidence="1">
    <location>
        <begin position="7"/>
        <end position="25"/>
    </location>
</feature>
<name>A0A0H2V9Y7_ECOL6</name>
<reference evidence="2 3" key="1">
    <citation type="journal article" date="2002" name="Proc. Natl. Acad. Sci. U.S.A.">
        <title>Extensive mosaic structure revealed by the complete genome sequence of uropathogenic Escherichia coli.</title>
        <authorList>
            <person name="Welch R.A."/>
            <person name="Burland V."/>
            <person name="Plunkett G.III."/>
            <person name="Redford P."/>
            <person name="Roesch P."/>
            <person name="Rasko D."/>
            <person name="Buckles E.L."/>
            <person name="Liou S.R."/>
            <person name="Boutin A."/>
            <person name="Hackett J."/>
            <person name="Stroud D."/>
            <person name="Mayhew G.F."/>
            <person name="Rose D.J."/>
            <person name="Zhou S."/>
            <person name="Schwartz D.C."/>
            <person name="Perna N.T."/>
            <person name="Mobley H.L."/>
            <person name="Donnenberg M.S."/>
            <person name="Blattner F.R."/>
        </authorList>
    </citation>
    <scope>NUCLEOTIDE SEQUENCE [LARGE SCALE GENOMIC DNA]</scope>
    <source>
        <strain evidence="3">CFT073 / ATCC 700928 / UPEC</strain>
    </source>
</reference>
<keyword evidence="1" id="KW-0472">Membrane</keyword>
<dbReference type="AlphaFoldDB" id="A0A0H2V9Y7"/>
<protein>
    <submittedName>
        <fullName evidence="2">Uncharacterized protein</fullName>
    </submittedName>
</protein>
<dbReference type="KEGG" id="ecc:c3264"/>
<evidence type="ECO:0000313" key="3">
    <source>
        <dbReference type="Proteomes" id="UP000001410"/>
    </source>
</evidence>
<keyword evidence="1" id="KW-0812">Transmembrane</keyword>
<dbReference type="EMBL" id="AE014075">
    <property type="protein sequence ID" value="AAN81715.1"/>
    <property type="molecule type" value="Genomic_DNA"/>
</dbReference>
<organism evidence="2 3">
    <name type="scientific">Escherichia coli O6:H1 (strain CFT073 / ATCC 700928 / UPEC)</name>
    <dbReference type="NCBI Taxonomy" id="199310"/>
    <lineage>
        <taxon>Bacteria</taxon>
        <taxon>Pseudomonadati</taxon>
        <taxon>Pseudomonadota</taxon>
        <taxon>Gammaproteobacteria</taxon>
        <taxon>Enterobacterales</taxon>
        <taxon>Enterobacteriaceae</taxon>
        <taxon>Escherichia</taxon>
    </lineage>
</organism>
<evidence type="ECO:0000313" key="2">
    <source>
        <dbReference type="EMBL" id="AAN81715.1"/>
    </source>
</evidence>
<sequence length="347" mass="39798">MLRKRNPVISSTSPAIFGIITLFIVEVPTSTPFERKTLVRISVFIASGDVENFHRHAWVGFRNPLGDSVSHHAGVIRHGVVENGDSVFLIIRRPFQVQLDNLRRVIAPYHAVRGRYHIDWQVKAQDLGNFRRYQAAERRQDIGVVTLALLEKLSLIHFIVEQMLVAVVLTESIVTEQHRVACQVSHHAVRPVQHWRFDKNELFAVADIQRVASFHHIKIPLRMMVMTIYRVDSVGCTVDRRIGNLRHQFGQRPGVVLFSMVNYDVIDICQIDFITQVLHKFAAEFMVDGVDQHVFFFADEVAVVAAAAQRFIFCTVKITHFPVTLTNPMNVIFHHNRHSNLNLFSVF</sequence>
<keyword evidence="3" id="KW-1185">Reference proteome</keyword>
<keyword evidence="1" id="KW-1133">Transmembrane helix</keyword>
<accession>A0A0H2V9Y7</accession>
<evidence type="ECO:0000256" key="1">
    <source>
        <dbReference type="SAM" id="Phobius"/>
    </source>
</evidence>
<dbReference type="Proteomes" id="UP000001410">
    <property type="component" value="Chromosome"/>
</dbReference>